<feature type="signal peptide" evidence="1">
    <location>
        <begin position="1"/>
        <end position="36"/>
    </location>
</feature>
<dbReference type="RefSeq" id="WP_091732078.1">
    <property type="nucleotide sequence ID" value="NZ_LT629757.1"/>
</dbReference>
<dbReference type="EMBL" id="LT629757">
    <property type="protein sequence ID" value="SDT04444.1"/>
    <property type="molecule type" value="Genomic_DNA"/>
</dbReference>
<dbReference type="InterPro" id="IPR009003">
    <property type="entry name" value="Peptidase_S1_PA"/>
</dbReference>
<dbReference type="InterPro" id="IPR008763">
    <property type="entry name" value="Peptidase_S55"/>
</dbReference>
<dbReference type="PROSITE" id="PS51494">
    <property type="entry name" value="SPOIVB"/>
    <property type="match status" value="1"/>
</dbReference>
<feature type="domain" description="Peptidase S55" evidence="2">
    <location>
        <begin position="1"/>
        <end position="160"/>
    </location>
</feature>
<keyword evidence="4" id="KW-1185">Reference proteome</keyword>
<sequence>MSRLHISGTRRRVAIATTASAVLVGVGLGSTPAAQGADSSECPEALPLSALTAGDPVVGKTVTTGTAPEGFGGTVIGVLEDGIAPGTDMILADLDSSTIDRVGIWSGMSGSPVYAADGRLVGAVSYSLGVGPSTIAGITPAESMYALRTSSAVQRSARTKVALPASLERAVAATGATGTTMKRLRVPVGLSGLSSTRLEQLAPALNGRGVHVADVAGGPTSQEPIDVTAGGNLAASLAYGTITAAGVGTATAVCGDEVLGFGHPMTFSGPSTMSLHGARATHIQDDQTVSGFKVANLGAPIGTIDGDRMAGLHGVKGALPTAYPLTATATSGGVTKQASTDVTVQGLLAEMGFSNLIAAQDQAIDRIGQGTATAGWTIRGTRKNGTPFSFTRQDLYADQGDISVATAIGLAEDLFTIQENPGEVVKITSVESSAELSDVYETYVVSKVQAYQSGAWRTLSSSKTNKLKAGKVAMKILLTSREGDPRTLTTSVTVPSKAVSRPGWLTVTGGNAGSYDSEEFFFYEDEAFDEFPAPSEDTFPGVLKDMAAGPKNNEVEATLKFRASGTAGKEQAVTAATPDRVVSGFRQYRVVGTR</sequence>
<dbReference type="STRING" id="642780.SAMN04488570_3377"/>
<feature type="chain" id="PRO_5009265124" description="Peptidase S55 domain-containing protein" evidence="1">
    <location>
        <begin position="37"/>
        <end position="594"/>
    </location>
</feature>
<evidence type="ECO:0000313" key="4">
    <source>
        <dbReference type="Proteomes" id="UP000198859"/>
    </source>
</evidence>
<protein>
    <recommendedName>
        <fullName evidence="2">Peptidase S55 domain-containing protein</fullName>
    </recommendedName>
</protein>
<organism evidence="3 4">
    <name type="scientific">Nocardioides scoriae</name>
    <dbReference type="NCBI Taxonomy" id="642780"/>
    <lineage>
        <taxon>Bacteria</taxon>
        <taxon>Bacillati</taxon>
        <taxon>Actinomycetota</taxon>
        <taxon>Actinomycetes</taxon>
        <taxon>Propionibacteriales</taxon>
        <taxon>Nocardioidaceae</taxon>
        <taxon>Nocardioides</taxon>
    </lineage>
</organism>
<evidence type="ECO:0000259" key="2">
    <source>
        <dbReference type="PROSITE" id="PS51494"/>
    </source>
</evidence>
<dbReference type="Proteomes" id="UP000198859">
    <property type="component" value="Chromosome I"/>
</dbReference>
<proteinExistence type="predicted"/>
<evidence type="ECO:0000256" key="1">
    <source>
        <dbReference type="SAM" id="SignalP"/>
    </source>
</evidence>
<keyword evidence="1" id="KW-0732">Signal</keyword>
<dbReference type="OrthoDB" id="9765242at2"/>
<gene>
    <name evidence="3" type="ORF">SAMN04488570_3377</name>
</gene>
<name>A0A1H1X561_9ACTN</name>
<evidence type="ECO:0000313" key="3">
    <source>
        <dbReference type="EMBL" id="SDT04444.1"/>
    </source>
</evidence>
<dbReference type="AlphaFoldDB" id="A0A1H1X561"/>
<dbReference type="SUPFAM" id="SSF50494">
    <property type="entry name" value="Trypsin-like serine proteases"/>
    <property type="match status" value="1"/>
</dbReference>
<reference evidence="4" key="1">
    <citation type="submission" date="2016-10" db="EMBL/GenBank/DDBJ databases">
        <authorList>
            <person name="Varghese N."/>
            <person name="Submissions S."/>
        </authorList>
    </citation>
    <scope>NUCLEOTIDE SEQUENCE [LARGE SCALE GENOMIC DNA]</scope>
    <source>
        <strain evidence="4">DSM 22127</strain>
    </source>
</reference>
<accession>A0A1H1X561</accession>